<dbReference type="EMBL" id="JAINUG010001413">
    <property type="protein sequence ID" value="KAJ8355335.1"/>
    <property type="molecule type" value="Genomic_DNA"/>
</dbReference>
<evidence type="ECO:0000313" key="2">
    <source>
        <dbReference type="Proteomes" id="UP001221898"/>
    </source>
</evidence>
<comment type="caution">
    <text evidence="1">The sequence shown here is derived from an EMBL/GenBank/DDBJ whole genome shotgun (WGS) entry which is preliminary data.</text>
</comment>
<dbReference type="Proteomes" id="UP001221898">
    <property type="component" value="Unassembled WGS sequence"/>
</dbReference>
<keyword evidence="2" id="KW-1185">Reference proteome</keyword>
<accession>A0AAD7R1S0</accession>
<evidence type="ECO:0000313" key="1">
    <source>
        <dbReference type="EMBL" id="KAJ8355335.1"/>
    </source>
</evidence>
<sequence>MIERATKLSNMRCGSEIAHRSPTRPALSGNKHVVANIPGEACTPTELFTDDKCWHQMPAVDHNRLLIILRFWISGDSRPRCGVLGNGVATICCGSVLVKYSVAFGLPIMEIRIVGS</sequence>
<organism evidence="1 2">
    <name type="scientific">Aldrovandia affinis</name>
    <dbReference type="NCBI Taxonomy" id="143900"/>
    <lineage>
        <taxon>Eukaryota</taxon>
        <taxon>Metazoa</taxon>
        <taxon>Chordata</taxon>
        <taxon>Craniata</taxon>
        <taxon>Vertebrata</taxon>
        <taxon>Euteleostomi</taxon>
        <taxon>Actinopterygii</taxon>
        <taxon>Neopterygii</taxon>
        <taxon>Teleostei</taxon>
        <taxon>Notacanthiformes</taxon>
        <taxon>Halosauridae</taxon>
        <taxon>Aldrovandia</taxon>
    </lineage>
</organism>
<proteinExistence type="predicted"/>
<protein>
    <submittedName>
        <fullName evidence="1">Uncharacterized protein</fullName>
    </submittedName>
</protein>
<reference evidence="1" key="1">
    <citation type="journal article" date="2023" name="Science">
        <title>Genome structures resolve the early diversification of teleost fishes.</title>
        <authorList>
            <person name="Parey E."/>
            <person name="Louis A."/>
            <person name="Montfort J."/>
            <person name="Bouchez O."/>
            <person name="Roques C."/>
            <person name="Iampietro C."/>
            <person name="Lluch J."/>
            <person name="Castinel A."/>
            <person name="Donnadieu C."/>
            <person name="Desvignes T."/>
            <person name="Floi Bucao C."/>
            <person name="Jouanno E."/>
            <person name="Wen M."/>
            <person name="Mejri S."/>
            <person name="Dirks R."/>
            <person name="Jansen H."/>
            <person name="Henkel C."/>
            <person name="Chen W.J."/>
            <person name="Zahm M."/>
            <person name="Cabau C."/>
            <person name="Klopp C."/>
            <person name="Thompson A.W."/>
            <person name="Robinson-Rechavi M."/>
            <person name="Braasch I."/>
            <person name="Lecointre G."/>
            <person name="Bobe J."/>
            <person name="Postlethwait J.H."/>
            <person name="Berthelot C."/>
            <person name="Roest Crollius H."/>
            <person name="Guiguen Y."/>
        </authorList>
    </citation>
    <scope>NUCLEOTIDE SEQUENCE</scope>
    <source>
        <strain evidence="1">NC1722</strain>
    </source>
</reference>
<name>A0AAD7R1S0_9TELE</name>
<gene>
    <name evidence="1" type="ORF">AAFF_G00069890</name>
</gene>
<dbReference type="AlphaFoldDB" id="A0AAD7R1S0"/>